<evidence type="ECO:0008006" key="4">
    <source>
        <dbReference type="Google" id="ProtNLM"/>
    </source>
</evidence>
<dbReference type="Gene3D" id="3.30.420.10">
    <property type="entry name" value="Ribonuclease H-like superfamily/Ribonuclease H"/>
    <property type="match status" value="1"/>
</dbReference>
<reference evidence="2" key="1">
    <citation type="submission" date="2021-03" db="EMBL/GenBank/DDBJ databases">
        <title>Draft genome sequence of rust myrtle Austropuccinia psidii MF-1, a brazilian biotype.</title>
        <authorList>
            <person name="Quecine M.C."/>
            <person name="Pachon D.M.R."/>
            <person name="Bonatelli M.L."/>
            <person name="Correr F.H."/>
            <person name="Franceschini L.M."/>
            <person name="Leite T.F."/>
            <person name="Margarido G.R.A."/>
            <person name="Almeida C.A."/>
            <person name="Ferrarezi J.A."/>
            <person name="Labate C.A."/>
        </authorList>
    </citation>
    <scope>NUCLEOTIDE SEQUENCE</scope>
    <source>
        <strain evidence="2">MF-1</strain>
    </source>
</reference>
<feature type="region of interest" description="Disordered" evidence="1">
    <location>
        <begin position="173"/>
        <end position="192"/>
    </location>
</feature>
<evidence type="ECO:0000256" key="1">
    <source>
        <dbReference type="SAM" id="MobiDB-lite"/>
    </source>
</evidence>
<sequence>MALLLCQVLLKEHTNTHGYPKAEAFFSDNQMALACAALPKKKSAAQHLQTKLYTNLRHWTNIFPVCLYWCPGHVGIPENKKVDKLEKLAAESQITSHHTIDTMSLSKLRQASKEALRDDPLTREEISRIKYKTPPKLINKALDPLEKGPAATIHQLQTNHVPSNDYLNQIKRHKSPNSQHCNAKKHHTTTYS</sequence>
<dbReference type="EMBL" id="AVOT02096025">
    <property type="protein sequence ID" value="MBW0575318.1"/>
    <property type="molecule type" value="Genomic_DNA"/>
</dbReference>
<evidence type="ECO:0000313" key="2">
    <source>
        <dbReference type="EMBL" id="MBW0575318.1"/>
    </source>
</evidence>
<gene>
    <name evidence="2" type="ORF">O181_115033</name>
</gene>
<organism evidence="2 3">
    <name type="scientific">Austropuccinia psidii MF-1</name>
    <dbReference type="NCBI Taxonomy" id="1389203"/>
    <lineage>
        <taxon>Eukaryota</taxon>
        <taxon>Fungi</taxon>
        <taxon>Dikarya</taxon>
        <taxon>Basidiomycota</taxon>
        <taxon>Pucciniomycotina</taxon>
        <taxon>Pucciniomycetes</taxon>
        <taxon>Pucciniales</taxon>
        <taxon>Sphaerophragmiaceae</taxon>
        <taxon>Austropuccinia</taxon>
    </lineage>
</organism>
<accession>A0A9Q3K5L8</accession>
<dbReference type="GO" id="GO:0003676">
    <property type="term" value="F:nucleic acid binding"/>
    <property type="evidence" value="ECO:0007669"/>
    <property type="project" value="InterPro"/>
</dbReference>
<dbReference type="OrthoDB" id="421040at2759"/>
<keyword evidence="3" id="KW-1185">Reference proteome</keyword>
<feature type="compositionally biased region" description="Basic residues" evidence="1">
    <location>
        <begin position="182"/>
        <end position="192"/>
    </location>
</feature>
<dbReference type="SUPFAM" id="SSF53098">
    <property type="entry name" value="Ribonuclease H-like"/>
    <property type="match status" value="1"/>
</dbReference>
<name>A0A9Q3K5L8_9BASI</name>
<protein>
    <recommendedName>
        <fullName evidence="4">RNase H type-1 domain-containing protein</fullName>
    </recommendedName>
</protein>
<dbReference type="InterPro" id="IPR036397">
    <property type="entry name" value="RNaseH_sf"/>
</dbReference>
<proteinExistence type="predicted"/>
<evidence type="ECO:0000313" key="3">
    <source>
        <dbReference type="Proteomes" id="UP000765509"/>
    </source>
</evidence>
<dbReference type="InterPro" id="IPR012337">
    <property type="entry name" value="RNaseH-like_sf"/>
</dbReference>
<dbReference type="Proteomes" id="UP000765509">
    <property type="component" value="Unassembled WGS sequence"/>
</dbReference>
<comment type="caution">
    <text evidence="2">The sequence shown here is derived from an EMBL/GenBank/DDBJ whole genome shotgun (WGS) entry which is preliminary data.</text>
</comment>
<dbReference type="AlphaFoldDB" id="A0A9Q3K5L8"/>